<feature type="transmembrane region" description="Helical" evidence="5">
    <location>
        <begin position="123"/>
        <end position="146"/>
    </location>
</feature>
<dbReference type="PANTHER" id="PTHR31652">
    <property type="entry name" value="LIMR FAMILY PROTEIN DDB_G0283707-RELATED"/>
    <property type="match status" value="1"/>
</dbReference>
<protein>
    <recommendedName>
        <fullName evidence="8">LMBR1-domain-containing protein</fullName>
    </recommendedName>
</protein>
<proteinExistence type="predicted"/>
<evidence type="ECO:0000313" key="6">
    <source>
        <dbReference type="EMBL" id="ORY40435.1"/>
    </source>
</evidence>
<evidence type="ECO:0000313" key="7">
    <source>
        <dbReference type="Proteomes" id="UP000193642"/>
    </source>
</evidence>
<evidence type="ECO:0000256" key="1">
    <source>
        <dbReference type="ARBA" id="ARBA00004141"/>
    </source>
</evidence>
<dbReference type="Proteomes" id="UP000193642">
    <property type="component" value="Unassembled WGS sequence"/>
</dbReference>
<dbReference type="EMBL" id="MCGO01000035">
    <property type="protein sequence ID" value="ORY40435.1"/>
    <property type="molecule type" value="Genomic_DNA"/>
</dbReference>
<reference evidence="6 7" key="1">
    <citation type="submission" date="2016-07" db="EMBL/GenBank/DDBJ databases">
        <title>Pervasive Adenine N6-methylation of Active Genes in Fungi.</title>
        <authorList>
            <consortium name="DOE Joint Genome Institute"/>
            <person name="Mondo S.J."/>
            <person name="Dannebaum R.O."/>
            <person name="Kuo R.C."/>
            <person name="Labutti K."/>
            <person name="Haridas S."/>
            <person name="Kuo A."/>
            <person name="Salamov A."/>
            <person name="Ahrendt S.R."/>
            <person name="Lipzen A."/>
            <person name="Sullivan W."/>
            <person name="Andreopoulos W.B."/>
            <person name="Clum A."/>
            <person name="Lindquist E."/>
            <person name="Daum C."/>
            <person name="Ramamoorthy G.K."/>
            <person name="Gryganskyi A."/>
            <person name="Culley D."/>
            <person name="Magnuson J.K."/>
            <person name="James T.Y."/>
            <person name="O'Malley M.A."/>
            <person name="Stajich J.E."/>
            <person name="Spatafora J.W."/>
            <person name="Visel A."/>
            <person name="Grigoriev I.V."/>
        </authorList>
    </citation>
    <scope>NUCLEOTIDE SEQUENCE [LARGE SCALE GENOMIC DNA]</scope>
    <source>
        <strain evidence="6 7">JEL800</strain>
    </source>
</reference>
<feature type="transmembrane region" description="Helical" evidence="5">
    <location>
        <begin position="322"/>
        <end position="349"/>
    </location>
</feature>
<feature type="transmembrane region" description="Helical" evidence="5">
    <location>
        <begin position="418"/>
        <end position="444"/>
    </location>
</feature>
<keyword evidence="7" id="KW-1185">Reference proteome</keyword>
<dbReference type="OrthoDB" id="73273at2759"/>
<feature type="transmembrane region" description="Helical" evidence="5">
    <location>
        <begin position="369"/>
        <end position="390"/>
    </location>
</feature>
<keyword evidence="3 5" id="KW-1133">Transmembrane helix</keyword>
<organism evidence="6 7">
    <name type="scientific">Rhizoclosmatium globosum</name>
    <dbReference type="NCBI Taxonomy" id="329046"/>
    <lineage>
        <taxon>Eukaryota</taxon>
        <taxon>Fungi</taxon>
        <taxon>Fungi incertae sedis</taxon>
        <taxon>Chytridiomycota</taxon>
        <taxon>Chytridiomycota incertae sedis</taxon>
        <taxon>Chytridiomycetes</taxon>
        <taxon>Chytridiales</taxon>
        <taxon>Chytriomycetaceae</taxon>
        <taxon>Rhizoclosmatium</taxon>
    </lineage>
</organism>
<evidence type="ECO:0000256" key="4">
    <source>
        <dbReference type="ARBA" id="ARBA00023136"/>
    </source>
</evidence>
<keyword evidence="4 5" id="KW-0472">Membrane</keyword>
<comment type="caution">
    <text evidence="6">The sequence shown here is derived from an EMBL/GenBank/DDBJ whole genome shotgun (WGS) entry which is preliminary data.</text>
</comment>
<feature type="transmembrane region" description="Helical" evidence="5">
    <location>
        <begin position="6"/>
        <end position="26"/>
    </location>
</feature>
<dbReference type="InterPro" id="IPR006876">
    <property type="entry name" value="LMBR1-like_membr_prot"/>
</dbReference>
<comment type="subcellular location">
    <subcellularLocation>
        <location evidence="1">Membrane</location>
        <topology evidence="1">Multi-pass membrane protein</topology>
    </subcellularLocation>
</comment>
<feature type="transmembrane region" description="Helical" evidence="5">
    <location>
        <begin position="38"/>
        <end position="60"/>
    </location>
</feature>
<dbReference type="PANTHER" id="PTHR31652:SF0">
    <property type="entry name" value="LIMR FAMILY PROTEIN DDB_G0283707-RELATED"/>
    <property type="match status" value="1"/>
</dbReference>
<feature type="transmembrane region" description="Helical" evidence="5">
    <location>
        <begin position="464"/>
        <end position="487"/>
    </location>
</feature>
<evidence type="ECO:0000256" key="3">
    <source>
        <dbReference type="ARBA" id="ARBA00022989"/>
    </source>
</evidence>
<dbReference type="Pfam" id="PF04791">
    <property type="entry name" value="LMBR1"/>
    <property type="match status" value="2"/>
</dbReference>
<gene>
    <name evidence="6" type="ORF">BCR33DRAFT_758514</name>
</gene>
<dbReference type="AlphaFoldDB" id="A0A1Y2C295"/>
<evidence type="ECO:0000256" key="2">
    <source>
        <dbReference type="ARBA" id="ARBA00022692"/>
    </source>
</evidence>
<keyword evidence="2 5" id="KW-0812">Transmembrane</keyword>
<sequence>MVDVVLIVMSTLFGIMVIVASVYFMVYYQHPQDKWVAWLPKVIVVIGLTLSAWNIFVLPLDVANQNGQVDAPGKIPMATITLSFNLASVFIFMIAVPFTMFYYEGEDDSDESDEKKKSSPSQVGYALKWLIPTLIFSGGIIGIMYWQLGYAQIEVVQITGKLQAGFDITNEYCKAPAAGATAICQRTPGYRYPQVSWIVYTVALIALIGWIIFIIFGGAGLIVLPVDLIQDFQHRPKPITAAEYAERKKAIGQQAHLLLEVGGQLQADLKEAGRGGARMNRRYRQLRTKENEFRKDAMILEFHYRRLEECYKQQGGNILLQYLGFVGGCISAVISVCWIMHICLFLIPIQLGGVPFSLFLNDFFTGISGVPFIGTAFYAMFSFYLLLCVIKGNSKLGMRIVFITIHPLKLGETMMNSLLFNVGVILVSSLAVSQFCALAFSRYAKYTASGYLFGVQVQKLKNMAFVYQAFIFAFLGVAGLMIGWIIYKPRSKQRENRMNFKW</sequence>
<accession>A0A1Y2C295</accession>
<name>A0A1Y2C295_9FUNG</name>
<feature type="transmembrane region" description="Helical" evidence="5">
    <location>
        <begin position="80"/>
        <end position="103"/>
    </location>
</feature>
<feature type="transmembrane region" description="Helical" evidence="5">
    <location>
        <begin position="197"/>
        <end position="226"/>
    </location>
</feature>
<dbReference type="GO" id="GO:0016020">
    <property type="term" value="C:membrane"/>
    <property type="evidence" value="ECO:0007669"/>
    <property type="project" value="UniProtKB-SubCell"/>
</dbReference>
<dbReference type="STRING" id="329046.A0A1Y2C295"/>
<evidence type="ECO:0008006" key="8">
    <source>
        <dbReference type="Google" id="ProtNLM"/>
    </source>
</evidence>
<evidence type="ECO:0000256" key="5">
    <source>
        <dbReference type="SAM" id="Phobius"/>
    </source>
</evidence>